<dbReference type="AlphaFoldDB" id="A0A4C1WV03"/>
<dbReference type="GO" id="GO:0005524">
    <property type="term" value="F:ATP binding"/>
    <property type="evidence" value="ECO:0007669"/>
    <property type="project" value="UniProtKB-KW"/>
</dbReference>
<dbReference type="STRING" id="151549.A0A4C1WV03"/>
<feature type="domain" description="Retroviral polymerase SH3-like" evidence="15">
    <location>
        <begin position="143"/>
        <end position="204"/>
    </location>
</feature>
<keyword evidence="12" id="KW-0548">Nucleotidyltransferase</keyword>
<dbReference type="InterPro" id="IPR057670">
    <property type="entry name" value="SH3_retrovirus"/>
</dbReference>
<dbReference type="GO" id="GO:0003887">
    <property type="term" value="F:DNA-directed DNA polymerase activity"/>
    <property type="evidence" value="ECO:0007669"/>
    <property type="project" value="UniProtKB-KW"/>
</dbReference>
<evidence type="ECO:0000256" key="6">
    <source>
        <dbReference type="ARBA" id="ARBA00022759"/>
    </source>
</evidence>
<keyword evidence="2" id="KW-0645">Protease</keyword>
<evidence type="ECO:0000256" key="8">
    <source>
        <dbReference type="ARBA" id="ARBA00022840"/>
    </source>
</evidence>
<evidence type="ECO:0000256" key="9">
    <source>
        <dbReference type="ARBA" id="ARBA00022842"/>
    </source>
</evidence>
<keyword evidence="11" id="KW-0695">RNA-directed DNA polymerase</keyword>
<reference evidence="16 17" key="1">
    <citation type="journal article" date="2019" name="Commun. Biol.">
        <title>The bagworm genome reveals a unique fibroin gene that provides high tensile strength.</title>
        <authorList>
            <person name="Kono N."/>
            <person name="Nakamura H."/>
            <person name="Ohtoshi R."/>
            <person name="Tomita M."/>
            <person name="Numata K."/>
            <person name="Arakawa K."/>
        </authorList>
    </citation>
    <scope>NUCLEOTIDE SEQUENCE [LARGE SCALE GENOMIC DNA]</scope>
</reference>
<gene>
    <name evidence="16" type="ORF">EVAR_42900_1</name>
</gene>
<keyword evidence="6" id="KW-0255">Endonuclease</keyword>
<keyword evidence="8" id="KW-0067">ATP-binding</keyword>
<dbReference type="InterPro" id="IPR039537">
    <property type="entry name" value="Retrotran_Ty1/copia-like"/>
</dbReference>
<dbReference type="GO" id="GO:0003964">
    <property type="term" value="F:RNA-directed DNA polymerase activity"/>
    <property type="evidence" value="ECO:0007669"/>
    <property type="project" value="UniProtKB-KW"/>
</dbReference>
<evidence type="ECO:0000256" key="4">
    <source>
        <dbReference type="ARBA" id="ARBA00022723"/>
    </source>
</evidence>
<dbReference type="Proteomes" id="UP000299102">
    <property type="component" value="Unassembled WGS sequence"/>
</dbReference>
<dbReference type="OrthoDB" id="430476at2759"/>
<keyword evidence="12" id="KW-0239">DNA-directed DNA polymerase</keyword>
<evidence type="ECO:0000313" key="16">
    <source>
        <dbReference type="EMBL" id="GBP54700.1"/>
    </source>
</evidence>
<dbReference type="GO" id="GO:0046872">
    <property type="term" value="F:metal ion binding"/>
    <property type="evidence" value="ECO:0007669"/>
    <property type="project" value="UniProtKB-KW"/>
</dbReference>
<dbReference type="PANTHER" id="PTHR42648:SF11">
    <property type="entry name" value="TRANSPOSON TY4-P GAG-POL POLYPROTEIN"/>
    <property type="match status" value="1"/>
</dbReference>
<comment type="function">
    <text evidence="1">The aspartyl protease (PR) mediates the proteolytic cleavages of the Gag and Gag-Pol polyproteins after assembly of the VLP.</text>
</comment>
<evidence type="ECO:0000256" key="2">
    <source>
        <dbReference type="ARBA" id="ARBA00022670"/>
    </source>
</evidence>
<keyword evidence="12" id="KW-0808">Transferase</keyword>
<dbReference type="Pfam" id="PF25597">
    <property type="entry name" value="SH3_retrovirus"/>
    <property type="match status" value="1"/>
</dbReference>
<name>A0A4C1WV03_EUMVA</name>
<evidence type="ECO:0000256" key="11">
    <source>
        <dbReference type="ARBA" id="ARBA00022918"/>
    </source>
</evidence>
<protein>
    <submittedName>
        <fullName evidence="16">Retrovirus-related Pol polyprotein from transposon TNT 1-94</fullName>
    </submittedName>
</protein>
<evidence type="ECO:0000256" key="7">
    <source>
        <dbReference type="ARBA" id="ARBA00022801"/>
    </source>
</evidence>
<dbReference type="GO" id="GO:0006508">
    <property type="term" value="P:proteolysis"/>
    <property type="evidence" value="ECO:0007669"/>
    <property type="project" value="UniProtKB-KW"/>
</dbReference>
<evidence type="ECO:0000259" key="15">
    <source>
        <dbReference type="Pfam" id="PF25597"/>
    </source>
</evidence>
<evidence type="ECO:0000256" key="1">
    <source>
        <dbReference type="ARBA" id="ARBA00002180"/>
    </source>
</evidence>
<accession>A0A4C1WV03</accession>
<keyword evidence="5" id="KW-0547">Nucleotide-binding</keyword>
<keyword evidence="3" id="KW-0540">Nuclease</keyword>
<dbReference type="InterPro" id="IPR054722">
    <property type="entry name" value="PolX-like_BBD"/>
</dbReference>
<dbReference type="GO" id="GO:0008233">
    <property type="term" value="F:peptidase activity"/>
    <property type="evidence" value="ECO:0007669"/>
    <property type="project" value="UniProtKB-KW"/>
</dbReference>
<evidence type="ECO:0000256" key="10">
    <source>
        <dbReference type="ARBA" id="ARBA00022908"/>
    </source>
</evidence>
<dbReference type="Pfam" id="PF22936">
    <property type="entry name" value="Pol_BBD"/>
    <property type="match status" value="1"/>
</dbReference>
<dbReference type="GO" id="GO:0004519">
    <property type="term" value="F:endonuclease activity"/>
    <property type="evidence" value="ECO:0007669"/>
    <property type="project" value="UniProtKB-KW"/>
</dbReference>
<keyword evidence="9" id="KW-0460">Magnesium</keyword>
<dbReference type="PANTHER" id="PTHR42648">
    <property type="entry name" value="TRANSPOSASE, PUTATIVE-RELATED"/>
    <property type="match status" value="1"/>
</dbReference>
<evidence type="ECO:0000259" key="14">
    <source>
        <dbReference type="Pfam" id="PF22936"/>
    </source>
</evidence>
<keyword evidence="10" id="KW-0229">DNA integration</keyword>
<evidence type="ECO:0000256" key="3">
    <source>
        <dbReference type="ARBA" id="ARBA00022722"/>
    </source>
</evidence>
<evidence type="ECO:0000256" key="13">
    <source>
        <dbReference type="ARBA" id="ARBA00023172"/>
    </source>
</evidence>
<evidence type="ECO:0000256" key="12">
    <source>
        <dbReference type="ARBA" id="ARBA00022932"/>
    </source>
</evidence>
<comment type="caution">
    <text evidence="16">The sequence shown here is derived from an EMBL/GenBank/DDBJ whole genome shotgun (WGS) entry which is preliminary data.</text>
</comment>
<sequence>MTAAHKLRNIKSNVDDEWLGTLMLAGLPEMYKPMIMALESSGSSMHMTMHRDWLTNITPSSVPSIRIANNKVLKVECCGNVYIKVNAKDGSTDFIQVTFWPEAVATAAYIVDRSPTCTLLDATPYEVWTGKKPNLSHTRIFGCPAMVLIPKENRTKLDVKSRKLIFVGYSDSTKGYRFLDPETKKGVLSRDVVFLEASIKRNKVDKVPKKEKEISKKDIEIEENTKENFDEVIEKKTTYLPLCDELEEPVERSIDDDINDRIQTQAESQSICSSDDDQFEDVNDDTYLPDKTLDSPPVSNITLRPLPRRMKRHNSDENDIHPSSLMCQNVELTINLLNSDPQSFQEALNSEKADEWLTNTTSSQLFLDMEYYLKSLVDLQPFSV</sequence>
<keyword evidence="4" id="KW-0479">Metal-binding</keyword>
<evidence type="ECO:0000313" key="17">
    <source>
        <dbReference type="Proteomes" id="UP000299102"/>
    </source>
</evidence>
<keyword evidence="13" id="KW-0233">DNA recombination</keyword>
<evidence type="ECO:0000256" key="5">
    <source>
        <dbReference type="ARBA" id="ARBA00022741"/>
    </source>
</evidence>
<dbReference type="GO" id="GO:0015074">
    <property type="term" value="P:DNA integration"/>
    <property type="evidence" value="ECO:0007669"/>
    <property type="project" value="UniProtKB-KW"/>
</dbReference>
<dbReference type="EMBL" id="BGZK01000653">
    <property type="protein sequence ID" value="GBP54700.1"/>
    <property type="molecule type" value="Genomic_DNA"/>
</dbReference>
<feature type="domain" description="Retrovirus-related Pol polyprotein from transposon TNT 1-94-like beta-barrel" evidence="14">
    <location>
        <begin position="41"/>
        <end position="102"/>
    </location>
</feature>
<dbReference type="GO" id="GO:0006310">
    <property type="term" value="P:DNA recombination"/>
    <property type="evidence" value="ECO:0007669"/>
    <property type="project" value="UniProtKB-KW"/>
</dbReference>
<proteinExistence type="predicted"/>
<organism evidence="16 17">
    <name type="scientific">Eumeta variegata</name>
    <name type="common">Bagworm moth</name>
    <name type="synonym">Eumeta japonica</name>
    <dbReference type="NCBI Taxonomy" id="151549"/>
    <lineage>
        <taxon>Eukaryota</taxon>
        <taxon>Metazoa</taxon>
        <taxon>Ecdysozoa</taxon>
        <taxon>Arthropoda</taxon>
        <taxon>Hexapoda</taxon>
        <taxon>Insecta</taxon>
        <taxon>Pterygota</taxon>
        <taxon>Neoptera</taxon>
        <taxon>Endopterygota</taxon>
        <taxon>Lepidoptera</taxon>
        <taxon>Glossata</taxon>
        <taxon>Ditrysia</taxon>
        <taxon>Tineoidea</taxon>
        <taxon>Psychidae</taxon>
        <taxon>Oiketicinae</taxon>
        <taxon>Eumeta</taxon>
    </lineage>
</organism>
<keyword evidence="17" id="KW-1185">Reference proteome</keyword>
<keyword evidence="7" id="KW-0378">Hydrolase</keyword>